<feature type="non-terminal residue" evidence="2">
    <location>
        <position position="121"/>
    </location>
</feature>
<sequence length="121" mass="13760">MLKSCTGAPRLGHAQTWLKRDTASFSCPSTPQMWPKRDLGVGYVWEEFLVMFLGQFHGCEAPMSKCDNQALPRPTSSHVWPKEINWPNVSLPNPRQWRQKLDAPKSFRKSGRPPASAPDRI</sequence>
<evidence type="ECO:0000256" key="1">
    <source>
        <dbReference type="SAM" id="MobiDB-lite"/>
    </source>
</evidence>
<dbReference type="Proteomes" id="UP001341840">
    <property type="component" value="Unassembled WGS sequence"/>
</dbReference>
<dbReference type="EMBL" id="JASCZI010006466">
    <property type="protein sequence ID" value="MED6117521.1"/>
    <property type="molecule type" value="Genomic_DNA"/>
</dbReference>
<protein>
    <submittedName>
        <fullName evidence="2">Uncharacterized protein</fullName>
    </submittedName>
</protein>
<organism evidence="2 3">
    <name type="scientific">Stylosanthes scabra</name>
    <dbReference type="NCBI Taxonomy" id="79078"/>
    <lineage>
        <taxon>Eukaryota</taxon>
        <taxon>Viridiplantae</taxon>
        <taxon>Streptophyta</taxon>
        <taxon>Embryophyta</taxon>
        <taxon>Tracheophyta</taxon>
        <taxon>Spermatophyta</taxon>
        <taxon>Magnoliopsida</taxon>
        <taxon>eudicotyledons</taxon>
        <taxon>Gunneridae</taxon>
        <taxon>Pentapetalae</taxon>
        <taxon>rosids</taxon>
        <taxon>fabids</taxon>
        <taxon>Fabales</taxon>
        <taxon>Fabaceae</taxon>
        <taxon>Papilionoideae</taxon>
        <taxon>50 kb inversion clade</taxon>
        <taxon>dalbergioids sensu lato</taxon>
        <taxon>Dalbergieae</taxon>
        <taxon>Pterocarpus clade</taxon>
        <taxon>Stylosanthes</taxon>
    </lineage>
</organism>
<evidence type="ECO:0000313" key="3">
    <source>
        <dbReference type="Proteomes" id="UP001341840"/>
    </source>
</evidence>
<name>A0ABU6R0X1_9FABA</name>
<evidence type="ECO:0000313" key="2">
    <source>
        <dbReference type="EMBL" id="MED6117521.1"/>
    </source>
</evidence>
<gene>
    <name evidence="2" type="ORF">PIB30_110726</name>
</gene>
<proteinExistence type="predicted"/>
<feature type="region of interest" description="Disordered" evidence="1">
    <location>
        <begin position="90"/>
        <end position="121"/>
    </location>
</feature>
<accession>A0ABU6R0X1</accession>
<reference evidence="2 3" key="1">
    <citation type="journal article" date="2023" name="Plants (Basel)">
        <title>Bridging the Gap: Combining Genomics and Transcriptomics Approaches to Understand Stylosanthes scabra, an Orphan Legume from the Brazilian Caatinga.</title>
        <authorList>
            <person name="Ferreira-Neto J.R.C."/>
            <person name="da Silva M.D."/>
            <person name="Binneck E."/>
            <person name="de Melo N.F."/>
            <person name="da Silva R.H."/>
            <person name="de Melo A.L.T.M."/>
            <person name="Pandolfi V."/>
            <person name="Bustamante F.O."/>
            <person name="Brasileiro-Vidal A.C."/>
            <person name="Benko-Iseppon A.M."/>
        </authorList>
    </citation>
    <scope>NUCLEOTIDE SEQUENCE [LARGE SCALE GENOMIC DNA]</scope>
    <source>
        <tissue evidence="2">Leaves</tissue>
    </source>
</reference>
<comment type="caution">
    <text evidence="2">The sequence shown here is derived from an EMBL/GenBank/DDBJ whole genome shotgun (WGS) entry which is preliminary data.</text>
</comment>
<keyword evidence="3" id="KW-1185">Reference proteome</keyword>